<proteinExistence type="predicted"/>
<evidence type="ECO:0000313" key="3">
    <source>
        <dbReference type="EMBL" id="VDC60056.1"/>
    </source>
</evidence>
<dbReference type="GO" id="GO:0003676">
    <property type="term" value="F:nucleic acid binding"/>
    <property type="evidence" value="ECO:0007669"/>
    <property type="project" value="InterPro"/>
</dbReference>
<evidence type="ECO:0000259" key="1">
    <source>
        <dbReference type="Pfam" id="PF13456"/>
    </source>
</evidence>
<feature type="non-terminal residue" evidence="3">
    <location>
        <position position="1"/>
    </location>
</feature>
<dbReference type="InterPro" id="IPR002156">
    <property type="entry name" value="RNaseH_domain"/>
</dbReference>
<protein>
    <recommendedName>
        <fullName evidence="1">RNase H type-1 domain-containing protein</fullName>
    </recommendedName>
</protein>
<organism evidence="3">
    <name type="scientific">Brassica campestris</name>
    <name type="common">Field mustard</name>
    <dbReference type="NCBI Taxonomy" id="3711"/>
    <lineage>
        <taxon>Eukaryota</taxon>
        <taxon>Viridiplantae</taxon>
        <taxon>Streptophyta</taxon>
        <taxon>Embryophyta</taxon>
        <taxon>Tracheophyta</taxon>
        <taxon>Spermatophyta</taxon>
        <taxon>Magnoliopsida</taxon>
        <taxon>eudicotyledons</taxon>
        <taxon>Gunneridae</taxon>
        <taxon>Pentapetalae</taxon>
        <taxon>rosids</taxon>
        <taxon>malvids</taxon>
        <taxon>Brassicales</taxon>
        <taxon>Brassicaceae</taxon>
        <taxon>Brassiceae</taxon>
        <taxon>Brassica</taxon>
    </lineage>
</organism>
<dbReference type="EMBL" id="LS974625">
    <property type="protein sequence ID" value="CAG7861750.1"/>
    <property type="molecule type" value="Genomic_DNA"/>
</dbReference>
<dbReference type="GO" id="GO:0004523">
    <property type="term" value="F:RNA-DNA hybrid ribonuclease activity"/>
    <property type="evidence" value="ECO:0007669"/>
    <property type="project" value="InterPro"/>
</dbReference>
<dbReference type="Proteomes" id="UP000694005">
    <property type="component" value="Chromosome A09"/>
</dbReference>
<reference evidence="3" key="1">
    <citation type="submission" date="2018-11" db="EMBL/GenBank/DDBJ databases">
        <authorList>
            <consortium name="Genoscope - CEA"/>
            <person name="William W."/>
        </authorList>
    </citation>
    <scope>NUCLEOTIDE SEQUENCE</scope>
</reference>
<evidence type="ECO:0000313" key="2">
    <source>
        <dbReference type="EMBL" id="CAG7861750.1"/>
    </source>
</evidence>
<dbReference type="Gramene" id="A09p22170.2_BraZ1">
    <property type="protein sequence ID" value="A09p22170.2_BraZ1.CDS.1"/>
    <property type="gene ID" value="A09g22170.2_BraZ1"/>
</dbReference>
<dbReference type="AlphaFoldDB" id="A0A3P5XZ24"/>
<sequence>SLKCNFGSSWTSNLQHSGAAWVLRNHNGDTLLHSRRSYSRLVSPILYDILSLHWAVERMVNLKQTRIIFKFSLPALRDVLAHPDYHPELYQHFETLHTLLQRLDFWCLRLAPLPANKAALEIATSVIRDSRFHSYVSRNRPS</sequence>
<dbReference type="EMBL" id="LR031568">
    <property type="protein sequence ID" value="VDC60056.1"/>
    <property type="molecule type" value="Genomic_DNA"/>
</dbReference>
<gene>
    <name evidence="3" type="ORF">BRAA09T37667Z</name>
    <name evidence="2" type="ORF">BRAPAZ1V2_A09P22170.2</name>
</gene>
<feature type="domain" description="RNase H type-1" evidence="1">
    <location>
        <begin position="5"/>
        <end position="124"/>
    </location>
</feature>
<dbReference type="Pfam" id="PF13456">
    <property type="entry name" value="RVT_3"/>
    <property type="match status" value="1"/>
</dbReference>
<accession>A0A3P5XZ24</accession>
<name>A0A3P5XZ24_BRACM</name>